<keyword evidence="3 9" id="KW-0808">Transferase</keyword>
<comment type="catalytic activity">
    <reaction evidence="7">
        <text>a 2'-deoxyadenosine in DNA + S-adenosyl-L-methionine = an N(6)-methyl-2'-deoxyadenosine in DNA + S-adenosyl-L-homocysteine + H(+)</text>
        <dbReference type="Rhea" id="RHEA:15197"/>
        <dbReference type="Rhea" id="RHEA-COMP:12418"/>
        <dbReference type="Rhea" id="RHEA-COMP:12419"/>
        <dbReference type="ChEBI" id="CHEBI:15378"/>
        <dbReference type="ChEBI" id="CHEBI:57856"/>
        <dbReference type="ChEBI" id="CHEBI:59789"/>
        <dbReference type="ChEBI" id="CHEBI:90615"/>
        <dbReference type="ChEBI" id="CHEBI:90616"/>
        <dbReference type="EC" id="2.1.1.72"/>
    </reaction>
</comment>
<dbReference type="GO" id="GO:0032259">
    <property type="term" value="P:methylation"/>
    <property type="evidence" value="ECO:0007669"/>
    <property type="project" value="UniProtKB-KW"/>
</dbReference>
<dbReference type="CDD" id="cd02440">
    <property type="entry name" value="AdoMet_MTases"/>
    <property type="match status" value="1"/>
</dbReference>
<dbReference type="PRINTS" id="PR00507">
    <property type="entry name" value="N12N6MTFRASE"/>
</dbReference>
<evidence type="ECO:0000313" key="9">
    <source>
        <dbReference type="EMBL" id="SUB75420.1"/>
    </source>
</evidence>
<dbReference type="EMBL" id="UGTH01000001">
    <property type="protein sequence ID" value="SUB75420.1"/>
    <property type="molecule type" value="Genomic_DNA"/>
</dbReference>
<evidence type="ECO:0000313" key="10">
    <source>
        <dbReference type="Proteomes" id="UP000254777"/>
    </source>
</evidence>
<evidence type="ECO:0000256" key="3">
    <source>
        <dbReference type="ARBA" id="ARBA00022679"/>
    </source>
</evidence>
<evidence type="ECO:0000256" key="5">
    <source>
        <dbReference type="ARBA" id="ARBA00022747"/>
    </source>
</evidence>
<dbReference type="RefSeq" id="WP_004819956.1">
    <property type="nucleotide sequence ID" value="NZ_UGTH01000001.1"/>
</dbReference>
<dbReference type="InterPro" id="IPR050953">
    <property type="entry name" value="N4_N6_ade-DNA_methylase"/>
</dbReference>
<dbReference type="SUPFAM" id="SSF53335">
    <property type="entry name" value="S-adenosyl-L-methionine-dependent methyltransferases"/>
    <property type="match status" value="1"/>
</dbReference>
<dbReference type="GO" id="GO:0009307">
    <property type="term" value="P:DNA restriction-modification system"/>
    <property type="evidence" value="ECO:0007669"/>
    <property type="project" value="UniProtKB-KW"/>
</dbReference>
<proteinExistence type="predicted"/>
<dbReference type="AlphaFoldDB" id="A0A379DCB3"/>
<dbReference type="PROSITE" id="PS00092">
    <property type="entry name" value="N6_MTASE"/>
    <property type="match status" value="1"/>
</dbReference>
<keyword evidence="5" id="KW-0680">Restriction system</keyword>
<keyword evidence="4" id="KW-0949">S-adenosyl-L-methionine</keyword>
<organism evidence="9 10">
    <name type="scientific">Peptoniphilus indolicus</name>
    <dbReference type="NCBI Taxonomy" id="33030"/>
    <lineage>
        <taxon>Bacteria</taxon>
        <taxon>Bacillati</taxon>
        <taxon>Bacillota</taxon>
        <taxon>Tissierellia</taxon>
        <taxon>Tissierellales</taxon>
        <taxon>Peptoniphilaceae</taxon>
        <taxon>Peptoniphilus</taxon>
    </lineage>
</organism>
<dbReference type="InterPro" id="IPR002052">
    <property type="entry name" value="DNA_methylase_N6_adenine_CS"/>
</dbReference>
<dbReference type="Gene3D" id="3.40.50.150">
    <property type="entry name" value="Vaccinia Virus protein VP39"/>
    <property type="match status" value="1"/>
</dbReference>
<name>A0A379DCB3_9FIRM</name>
<sequence length="498" mass="57254">MMKIIDYVIESTNKYIEQMPKEIRKKNGQFFTSKETALFMASLFDLSSFSKEISILDPGAGSGILTAALVQRIIDTDKIKTIKITCYETDGNILELLNKNLLWIRDNSPLKIEYKIVKDNYITSQTLEYNNMLGACTEPEKYDVIIGNPPYLKIGKTANEALSMPDICYGAPNLYFLFMEMASFNLVDNGELVFIVPRSWTSGAYFRKFREKFLREVVLRHIHLFVSRDKVFDKEAVLQETIIIKVKKESNKPKNITITTTNANFDFDSKTVFEAPYDMVVSGEHKYVFLITDKEEADTIKKVNEWNDTLPTLGLKMKTGLTVDFRNRESLRNDAEEKAVPLFYSQHIKDGKVIFPVGKENEYLLTEQKGLLQENTNYLFVKRFTAKEEKRRLQCGIYLAKNFSTYKAISTQNKINFITGLQGLSDCLVYGLYVVMNSTLYDNYYRILNGSTQVNATEINSMPIPPLTCIENMGKELIKLKDMSEENCDEILGRFIYV</sequence>
<dbReference type="Proteomes" id="UP000254777">
    <property type="component" value="Unassembled WGS sequence"/>
</dbReference>
<evidence type="ECO:0000256" key="4">
    <source>
        <dbReference type="ARBA" id="ARBA00022691"/>
    </source>
</evidence>
<keyword evidence="2 9" id="KW-0489">Methyltransferase</keyword>
<dbReference type="InterPro" id="IPR029063">
    <property type="entry name" value="SAM-dependent_MTases_sf"/>
</dbReference>
<evidence type="ECO:0000259" key="8">
    <source>
        <dbReference type="Pfam" id="PF07669"/>
    </source>
</evidence>
<keyword evidence="6" id="KW-0238">DNA-binding</keyword>
<dbReference type="Pfam" id="PF07669">
    <property type="entry name" value="Eco57I"/>
    <property type="match status" value="1"/>
</dbReference>
<feature type="domain" description="Type II methyltransferase M.TaqI-like" evidence="8">
    <location>
        <begin position="109"/>
        <end position="232"/>
    </location>
</feature>
<dbReference type="GO" id="GO:0009007">
    <property type="term" value="F:site-specific DNA-methyltransferase (adenine-specific) activity"/>
    <property type="evidence" value="ECO:0007669"/>
    <property type="project" value="UniProtKB-EC"/>
</dbReference>
<dbReference type="EC" id="2.1.1.72" evidence="1"/>
<evidence type="ECO:0000256" key="2">
    <source>
        <dbReference type="ARBA" id="ARBA00022603"/>
    </source>
</evidence>
<gene>
    <name evidence="9" type="ORF">NCTC11088_01215</name>
</gene>
<dbReference type="PANTHER" id="PTHR33841:SF6">
    <property type="entry name" value="TYPE II METHYLTRANSFERASE M.HINDII"/>
    <property type="match status" value="1"/>
</dbReference>
<dbReference type="REBASE" id="405472">
    <property type="entry name" value="M.Pin11088I"/>
</dbReference>
<evidence type="ECO:0000256" key="1">
    <source>
        <dbReference type="ARBA" id="ARBA00011900"/>
    </source>
</evidence>
<reference evidence="9 10" key="1">
    <citation type="submission" date="2018-06" db="EMBL/GenBank/DDBJ databases">
        <authorList>
            <consortium name="Pathogen Informatics"/>
            <person name="Doyle S."/>
        </authorList>
    </citation>
    <scope>NUCLEOTIDE SEQUENCE [LARGE SCALE GENOMIC DNA]</scope>
    <source>
        <strain evidence="9 10">NCTC11088</strain>
    </source>
</reference>
<evidence type="ECO:0000256" key="7">
    <source>
        <dbReference type="ARBA" id="ARBA00047942"/>
    </source>
</evidence>
<dbReference type="GO" id="GO:0003677">
    <property type="term" value="F:DNA binding"/>
    <property type="evidence" value="ECO:0007669"/>
    <property type="project" value="UniProtKB-KW"/>
</dbReference>
<evidence type="ECO:0000256" key="6">
    <source>
        <dbReference type="ARBA" id="ARBA00023125"/>
    </source>
</evidence>
<dbReference type="PANTHER" id="PTHR33841">
    <property type="entry name" value="DNA METHYLTRANSFERASE YEEA-RELATED"/>
    <property type="match status" value="1"/>
</dbReference>
<dbReference type="InterPro" id="IPR011639">
    <property type="entry name" value="MethylTrfase_TaqI-like_dom"/>
</dbReference>
<accession>A0A379DCB3</accession>
<protein>
    <recommendedName>
        <fullName evidence="1">site-specific DNA-methyltransferase (adenine-specific)</fullName>
        <ecNumber evidence="1">2.1.1.72</ecNumber>
    </recommendedName>
</protein>